<dbReference type="PANTHER" id="PTHR42781:SF4">
    <property type="entry name" value="SPERMIDINE_PUTRESCINE IMPORT ATP-BINDING PROTEIN POTA"/>
    <property type="match status" value="1"/>
</dbReference>
<dbReference type="SUPFAM" id="SSF52540">
    <property type="entry name" value="P-loop containing nucleoside triphosphate hydrolases"/>
    <property type="match status" value="1"/>
</dbReference>
<dbReference type="GO" id="GO:0005524">
    <property type="term" value="F:ATP binding"/>
    <property type="evidence" value="ECO:0007669"/>
    <property type="project" value="UniProtKB-KW"/>
</dbReference>
<keyword evidence="3" id="KW-0067">ATP-binding</keyword>
<dbReference type="PROSITE" id="PS50893">
    <property type="entry name" value="ABC_TRANSPORTER_2"/>
    <property type="match status" value="1"/>
</dbReference>
<evidence type="ECO:0000256" key="2">
    <source>
        <dbReference type="ARBA" id="ARBA00022741"/>
    </source>
</evidence>
<dbReference type="Gene3D" id="3.40.50.300">
    <property type="entry name" value="P-loop containing nucleotide triphosphate hydrolases"/>
    <property type="match status" value="1"/>
</dbReference>
<dbReference type="EMBL" id="MOMC01000113">
    <property type="protein sequence ID" value="ONH22267.1"/>
    <property type="molecule type" value="Genomic_DNA"/>
</dbReference>
<dbReference type="RefSeq" id="WP_241835481.1">
    <property type="nucleotide sequence ID" value="NZ_MOMC01000113.1"/>
</dbReference>
<keyword evidence="1" id="KW-0813">Transport</keyword>
<sequence length="252" mass="26266">MTVQEGAAGLRARVVVGRGAFTLDVALDVAPGEVVGVLGPNGAGKSSLLAALAGLLPLRDGLVALDGEVLDDPAADWFVEPRHRPVGVVFQDYLLFRHLSVRDNVAFGLRARRLASRRDASATADAWLDRMDLSGFGPRRPATLSGGQAQRVALARALATGPRLLLLDEPLAALDATTRVDLRAFLRATLPATGAAVLVVTHDPTDAAGLADRLVILDAGAVAAAGRPADLAENPPTRYVAQLFGAAAPERR</sequence>
<name>A0A1V2HZJ7_9ACTN</name>
<dbReference type="Proteomes" id="UP000188929">
    <property type="component" value="Unassembled WGS sequence"/>
</dbReference>
<dbReference type="PROSITE" id="PS00211">
    <property type="entry name" value="ABC_TRANSPORTER_1"/>
    <property type="match status" value="1"/>
</dbReference>
<feature type="domain" description="ABC transporter" evidence="4">
    <location>
        <begin position="3"/>
        <end position="244"/>
    </location>
</feature>
<evidence type="ECO:0000313" key="6">
    <source>
        <dbReference type="Proteomes" id="UP000188929"/>
    </source>
</evidence>
<dbReference type="AlphaFoldDB" id="A0A1V2HZJ7"/>
<dbReference type="Pfam" id="PF00005">
    <property type="entry name" value="ABC_tran"/>
    <property type="match status" value="1"/>
</dbReference>
<evidence type="ECO:0000259" key="4">
    <source>
        <dbReference type="PROSITE" id="PS50893"/>
    </source>
</evidence>
<evidence type="ECO:0000313" key="5">
    <source>
        <dbReference type="EMBL" id="ONH22267.1"/>
    </source>
</evidence>
<keyword evidence="6" id="KW-1185">Reference proteome</keyword>
<reference evidence="6" key="1">
    <citation type="submission" date="2016-10" db="EMBL/GenBank/DDBJ databases">
        <title>Frankia sp. NRRL B-16386 Genome sequencing.</title>
        <authorList>
            <person name="Ghodhbane-Gtari F."/>
            <person name="Swanson E."/>
            <person name="Gueddou A."/>
            <person name="Hezbri K."/>
            <person name="Ktari K."/>
            <person name="Nouioui I."/>
            <person name="Morris K."/>
            <person name="Simpson S."/>
            <person name="Abebe-Akele F."/>
            <person name="Thomas K."/>
            <person name="Gtari M."/>
            <person name="Tisa L.S."/>
        </authorList>
    </citation>
    <scope>NUCLEOTIDE SEQUENCE [LARGE SCALE GENOMIC DNA]</scope>
    <source>
        <strain evidence="6">NRRL B-16386</strain>
    </source>
</reference>
<dbReference type="STRING" id="1834516.BL253_36190"/>
<protein>
    <submittedName>
        <fullName evidence="5">ABC transporter</fullName>
    </submittedName>
</protein>
<organism evidence="5 6">
    <name type="scientific">Pseudofrankia asymbiotica</name>
    <dbReference type="NCBI Taxonomy" id="1834516"/>
    <lineage>
        <taxon>Bacteria</taxon>
        <taxon>Bacillati</taxon>
        <taxon>Actinomycetota</taxon>
        <taxon>Actinomycetes</taxon>
        <taxon>Frankiales</taxon>
        <taxon>Frankiaceae</taxon>
        <taxon>Pseudofrankia</taxon>
    </lineage>
</organism>
<dbReference type="InterPro" id="IPR003439">
    <property type="entry name" value="ABC_transporter-like_ATP-bd"/>
</dbReference>
<dbReference type="InterPro" id="IPR027417">
    <property type="entry name" value="P-loop_NTPase"/>
</dbReference>
<dbReference type="InterPro" id="IPR017871">
    <property type="entry name" value="ABC_transporter-like_CS"/>
</dbReference>
<keyword evidence="2" id="KW-0547">Nucleotide-binding</keyword>
<accession>A0A1V2HZJ7</accession>
<dbReference type="InterPro" id="IPR003593">
    <property type="entry name" value="AAA+_ATPase"/>
</dbReference>
<gene>
    <name evidence="5" type="ORF">BL253_36190</name>
</gene>
<comment type="caution">
    <text evidence="5">The sequence shown here is derived from an EMBL/GenBank/DDBJ whole genome shotgun (WGS) entry which is preliminary data.</text>
</comment>
<proteinExistence type="predicted"/>
<evidence type="ECO:0000256" key="3">
    <source>
        <dbReference type="ARBA" id="ARBA00022840"/>
    </source>
</evidence>
<dbReference type="PANTHER" id="PTHR42781">
    <property type="entry name" value="SPERMIDINE/PUTRESCINE IMPORT ATP-BINDING PROTEIN POTA"/>
    <property type="match status" value="1"/>
</dbReference>
<dbReference type="SMART" id="SM00382">
    <property type="entry name" value="AAA"/>
    <property type="match status" value="1"/>
</dbReference>
<dbReference type="InterPro" id="IPR050093">
    <property type="entry name" value="ABC_SmlMolc_Importer"/>
</dbReference>
<dbReference type="GO" id="GO:0016887">
    <property type="term" value="F:ATP hydrolysis activity"/>
    <property type="evidence" value="ECO:0007669"/>
    <property type="project" value="InterPro"/>
</dbReference>
<evidence type="ECO:0000256" key="1">
    <source>
        <dbReference type="ARBA" id="ARBA00022448"/>
    </source>
</evidence>